<keyword evidence="2" id="KW-0560">Oxidoreductase</keyword>
<dbReference type="InterPro" id="IPR001117">
    <property type="entry name" value="Cu-oxidase_2nd"/>
</dbReference>
<dbReference type="PROSITE" id="PS00080">
    <property type="entry name" value="MULTICOPPER_OXIDASE2"/>
    <property type="match status" value="1"/>
</dbReference>
<evidence type="ECO:0000256" key="2">
    <source>
        <dbReference type="ARBA" id="ARBA00023002"/>
    </source>
</evidence>
<dbReference type="InterPro" id="IPR002355">
    <property type="entry name" value="Cu_oxidase_Cu_BS"/>
</dbReference>
<feature type="domain" description="Plastocyanin-like" evidence="5">
    <location>
        <begin position="431"/>
        <end position="546"/>
    </location>
</feature>
<dbReference type="Pfam" id="PF07731">
    <property type="entry name" value="Cu-oxidase_2"/>
    <property type="match status" value="1"/>
</dbReference>
<keyword evidence="3" id="KW-1133">Transmembrane helix</keyword>
<dbReference type="Pfam" id="PF00394">
    <property type="entry name" value="Cu-oxidase"/>
    <property type="match status" value="1"/>
</dbReference>
<dbReference type="SUPFAM" id="SSF49503">
    <property type="entry name" value="Cupredoxins"/>
    <property type="match status" value="3"/>
</dbReference>
<dbReference type="CDD" id="cd13853">
    <property type="entry name" value="CuRO_1_Tth-MCO_like"/>
    <property type="match status" value="1"/>
</dbReference>
<dbReference type="Proteomes" id="UP000643279">
    <property type="component" value="Unassembled WGS sequence"/>
</dbReference>
<name>A0ABQ2B1B6_9MICC</name>
<evidence type="ECO:0008006" key="9">
    <source>
        <dbReference type="Google" id="ProtNLM"/>
    </source>
</evidence>
<gene>
    <name evidence="7" type="ORF">GCM10007170_45160</name>
</gene>
<evidence type="ECO:0000256" key="1">
    <source>
        <dbReference type="ARBA" id="ARBA00022723"/>
    </source>
</evidence>
<dbReference type="Pfam" id="PF07732">
    <property type="entry name" value="Cu-oxidase_3"/>
    <property type="match status" value="1"/>
</dbReference>
<keyword evidence="1" id="KW-0479">Metal-binding</keyword>
<evidence type="ECO:0000313" key="8">
    <source>
        <dbReference type="Proteomes" id="UP000643279"/>
    </source>
</evidence>
<evidence type="ECO:0000313" key="7">
    <source>
        <dbReference type="EMBL" id="GGI02738.1"/>
    </source>
</evidence>
<comment type="caution">
    <text evidence="7">The sequence shown here is derived from an EMBL/GenBank/DDBJ whole genome shotgun (WGS) entry which is preliminary data.</text>
</comment>
<feature type="domain" description="Plastocyanin-like" evidence="4">
    <location>
        <begin position="258"/>
        <end position="359"/>
    </location>
</feature>
<dbReference type="CDD" id="cd13900">
    <property type="entry name" value="CuRO_3_Tth-MCO_like"/>
    <property type="match status" value="1"/>
</dbReference>
<dbReference type="EMBL" id="BMFW01000051">
    <property type="protein sequence ID" value="GGI02738.1"/>
    <property type="molecule type" value="Genomic_DNA"/>
</dbReference>
<sequence>MHPFRKNARSGESREGVPSLRMLVPAVVLAVSMLTALGLVGVLGKTASAAEHMELAAAQTRAMTPGAVLADPPSVSAGSDGNLAVTLEASKTRFELSGQQIWGQSYNGSFTAPTIRADPGQTLSITLHNRLNVATNLHFHGLHVSPSGASDNPSLCIPPGATFTYRLAIPADHPHGTYWYHSHAMSTECPKNDMAGMHNGHATTGMDPSGTTAPAPFTPGDVENQISAGLSGALVIGDNRAGLPEPLQNVDTHTLVLKDIQTDTSGAIVQNTKSTSIDSNAATTRLVNGQLKPVLSMRPGETQLWRLVNAGADIFYKLQLDGYQFTVIAEDGTAYPRSAVSGELLLPPGKRFDVLVTAGPAGTTSLRTLAYSNGPQGDSYPDTALMDLRITGNSQPARPAPADFAISGALPDLSAAPLAQRRSIELSEDPTAPNFFVNGRQFSMGNPTFDTPAKLGTIEEWTITNTSGEDHPFHMHSNAFQVASVNGTPALSPHRQDTVIVPHAANGTPGQVIIRQQFSDYPGLWMFHCHIAAHEDHGMMGFIQVNP</sequence>
<evidence type="ECO:0000259" key="4">
    <source>
        <dbReference type="Pfam" id="PF00394"/>
    </source>
</evidence>
<evidence type="ECO:0000256" key="3">
    <source>
        <dbReference type="SAM" id="Phobius"/>
    </source>
</evidence>
<evidence type="ECO:0000259" key="5">
    <source>
        <dbReference type="Pfam" id="PF07731"/>
    </source>
</evidence>
<protein>
    <recommendedName>
        <fullName evidence="9">Multicopper oxidase with three cupredoxin domains (Includes cell division protein FtsP and spore coat protein CotA)</fullName>
    </recommendedName>
</protein>
<dbReference type="InterPro" id="IPR045087">
    <property type="entry name" value="Cu-oxidase_fam"/>
</dbReference>
<dbReference type="PANTHER" id="PTHR11709">
    <property type="entry name" value="MULTI-COPPER OXIDASE"/>
    <property type="match status" value="1"/>
</dbReference>
<keyword evidence="3" id="KW-0472">Membrane</keyword>
<keyword evidence="8" id="KW-1185">Reference proteome</keyword>
<dbReference type="InterPro" id="IPR011707">
    <property type="entry name" value="Cu-oxidase-like_N"/>
</dbReference>
<dbReference type="PANTHER" id="PTHR11709:SF518">
    <property type="entry name" value="MULTICOPPER OXIDASE"/>
    <property type="match status" value="1"/>
</dbReference>
<feature type="transmembrane region" description="Helical" evidence="3">
    <location>
        <begin position="20"/>
        <end position="43"/>
    </location>
</feature>
<dbReference type="InterPro" id="IPR011706">
    <property type="entry name" value="Cu-oxidase_C"/>
</dbReference>
<dbReference type="Gene3D" id="2.60.40.420">
    <property type="entry name" value="Cupredoxins - blue copper proteins"/>
    <property type="match status" value="3"/>
</dbReference>
<evidence type="ECO:0000259" key="6">
    <source>
        <dbReference type="Pfam" id="PF07732"/>
    </source>
</evidence>
<proteinExistence type="predicted"/>
<accession>A0ABQ2B1B6</accession>
<reference evidence="8" key="1">
    <citation type="journal article" date="2019" name="Int. J. Syst. Evol. Microbiol.">
        <title>The Global Catalogue of Microorganisms (GCM) 10K type strain sequencing project: providing services to taxonomists for standard genome sequencing and annotation.</title>
        <authorList>
            <consortium name="The Broad Institute Genomics Platform"/>
            <consortium name="The Broad Institute Genome Sequencing Center for Infectious Disease"/>
            <person name="Wu L."/>
            <person name="Ma J."/>
        </authorList>
    </citation>
    <scope>NUCLEOTIDE SEQUENCE [LARGE SCALE GENOMIC DNA]</scope>
    <source>
        <strain evidence="8">CGMCC 1.12778</strain>
    </source>
</reference>
<organism evidence="7 8">
    <name type="scientific">Arthrobacter liuii</name>
    <dbReference type="NCBI Taxonomy" id="1476996"/>
    <lineage>
        <taxon>Bacteria</taxon>
        <taxon>Bacillati</taxon>
        <taxon>Actinomycetota</taxon>
        <taxon>Actinomycetes</taxon>
        <taxon>Micrococcales</taxon>
        <taxon>Micrococcaceae</taxon>
        <taxon>Arthrobacter</taxon>
    </lineage>
</organism>
<feature type="domain" description="Plastocyanin-like" evidence="6">
    <location>
        <begin position="98"/>
        <end position="188"/>
    </location>
</feature>
<dbReference type="InterPro" id="IPR008972">
    <property type="entry name" value="Cupredoxin"/>
</dbReference>
<keyword evidence="3" id="KW-0812">Transmembrane</keyword>